<keyword evidence="2" id="KW-1133">Transmembrane helix</keyword>
<sequence length="240" mass="25349">MFTFSGPDLIGHFMRPSVHGAADGNGGGFLMVVESALDAVSRALESGMSGNPFAGIEALGTNLHPLIVHFPIAFLTGFFVLELLGVVVRQPGLRKAASWMLYLGSLGAIAAAVAGLVAADSVPHGNTVHDIMEWHERLGLTIAGLSSTLALWRLLSRERFSAMAQALHLFLGGIVVAAVVFAADMGGLMVYQHGVGVKNLQLADDHHHHHDAEDHEHQHVHSHADPGGALKAHGEPDSDP</sequence>
<evidence type="ECO:0000259" key="3">
    <source>
        <dbReference type="Pfam" id="PF09990"/>
    </source>
</evidence>
<dbReference type="Proteomes" id="UP000266313">
    <property type="component" value="Chromosome"/>
</dbReference>
<dbReference type="KEGG" id="mmai:sS8_1386"/>
<keyword evidence="2" id="KW-0812">Transmembrane</keyword>
<feature type="domain" description="DUF2231" evidence="3">
    <location>
        <begin position="61"/>
        <end position="198"/>
    </location>
</feature>
<feature type="transmembrane region" description="Helical" evidence="2">
    <location>
        <begin position="138"/>
        <end position="155"/>
    </location>
</feature>
<dbReference type="Pfam" id="PF09990">
    <property type="entry name" value="DUF2231"/>
    <property type="match status" value="1"/>
</dbReference>
<name>A0A250KP71_9GAMM</name>
<evidence type="ECO:0000313" key="4">
    <source>
        <dbReference type="EMBL" id="BBA33346.1"/>
    </source>
</evidence>
<proteinExistence type="predicted"/>
<feature type="transmembrane region" description="Helical" evidence="2">
    <location>
        <begin position="99"/>
        <end position="118"/>
    </location>
</feature>
<keyword evidence="5" id="KW-1185">Reference proteome</keyword>
<reference evidence="4 5" key="1">
    <citation type="submission" date="2016-12" db="EMBL/GenBank/DDBJ databases">
        <title>Genome sequencing of Methylocaldum marinum.</title>
        <authorList>
            <person name="Takeuchi M."/>
            <person name="Kamagata Y."/>
            <person name="Hiraoka S."/>
            <person name="Oshima K."/>
            <person name="Hattori M."/>
            <person name="Iwasaki W."/>
        </authorList>
    </citation>
    <scope>NUCLEOTIDE SEQUENCE [LARGE SCALE GENOMIC DNA]</scope>
    <source>
        <strain evidence="4 5">S8</strain>
    </source>
</reference>
<organism evidence="4 5">
    <name type="scientific">Methylocaldum marinum</name>
    <dbReference type="NCBI Taxonomy" id="1432792"/>
    <lineage>
        <taxon>Bacteria</taxon>
        <taxon>Pseudomonadati</taxon>
        <taxon>Pseudomonadota</taxon>
        <taxon>Gammaproteobacteria</taxon>
        <taxon>Methylococcales</taxon>
        <taxon>Methylococcaceae</taxon>
        <taxon>Methylocaldum</taxon>
    </lineage>
</organism>
<dbReference type="AlphaFoldDB" id="A0A250KP71"/>
<evidence type="ECO:0000313" key="5">
    <source>
        <dbReference type="Proteomes" id="UP000266313"/>
    </source>
</evidence>
<protein>
    <recommendedName>
        <fullName evidence="3">DUF2231 domain-containing protein</fullName>
    </recommendedName>
</protein>
<keyword evidence="2" id="KW-0472">Membrane</keyword>
<accession>A0A250KP71</accession>
<dbReference type="EMBL" id="AP017928">
    <property type="protein sequence ID" value="BBA33346.1"/>
    <property type="molecule type" value="Genomic_DNA"/>
</dbReference>
<evidence type="ECO:0000256" key="2">
    <source>
        <dbReference type="SAM" id="Phobius"/>
    </source>
</evidence>
<dbReference type="InterPro" id="IPR019251">
    <property type="entry name" value="DUF2231_TM"/>
</dbReference>
<feature type="transmembrane region" description="Helical" evidence="2">
    <location>
        <begin position="66"/>
        <end position="87"/>
    </location>
</feature>
<dbReference type="OrthoDB" id="5574313at2"/>
<gene>
    <name evidence="4" type="ORF">sS8_1386</name>
</gene>
<evidence type="ECO:0000256" key="1">
    <source>
        <dbReference type="SAM" id="MobiDB-lite"/>
    </source>
</evidence>
<feature type="transmembrane region" description="Helical" evidence="2">
    <location>
        <begin position="167"/>
        <end position="191"/>
    </location>
</feature>
<feature type="compositionally biased region" description="Basic and acidic residues" evidence="1">
    <location>
        <begin position="207"/>
        <end position="224"/>
    </location>
</feature>
<feature type="region of interest" description="Disordered" evidence="1">
    <location>
        <begin position="207"/>
        <end position="240"/>
    </location>
</feature>